<keyword evidence="1" id="KW-0472">Membrane</keyword>
<feature type="transmembrane region" description="Helical" evidence="1">
    <location>
        <begin position="407"/>
        <end position="427"/>
    </location>
</feature>
<accession>A0A7S4T1A0</accession>
<sequence>MAEPENLTRSLCEPLPTDTSRGLHVGGRCLGRVELRKDWDKITRPDLLGGRVTNEEALWMVIFTMGIASNRDRILQAHDLERWVLDFFMVWGPVAATVQYSARFNAPDGFHHLLWSLFLCGMAGQIACLNHNLSGAAAFTAALYGLIVLAMVRAAWLLPRARPFGLYFAASYAGAVLNAASIALLGKAAGVHVRGLLWLNALWEAGATVFFLLATEHRPARRRTWDVPVSIEYVIRRYEGFHMTITVCSFLFPLALQAQAFATSAGARVAILLANVYALALKLALLDSDHVPVERHAIRRSRPTAITYLVVHPLSMLGIGITGVGFIALVSDAQAPSPALHDISSTALCLGPAITWSAVGVTKLLHTPLSDVQAHTHKAAVLCGSALVFLAPRAFRLSDRRTQATAWFVTATMVLTFALQLLVEYANGSRMDGWRLRAPRLLIDWADHAAGARVGARISGMEHFFTVLVAVAVFALNRSLQEQGDVLLYTLKLLVLYGMLVHTMRYASRFADEDGAHKILWSAFQFGLLLLLLGLTYHADAPWSLHKCAAVAMYLFVALGFSGRVVAFLPRGRPSAAFFAGASLAAAALLATTLPASGYGEVQMAAAAAMVLLAEPLLGLVLHMFAPSDEVRRRIGLPVNAEYLAQRFQVLQLEVMTVAVIVPNAVYPLNAAHAACVAGAVLLACFLALALKAAIFDVAPVSLDHHAVAISERSRHLFFLAQPPILLGIALTGGAMSLLIPVVDRLGPRGSDRFAQGLMARAAAVTLGALSVEKLTHRWFKASVHLAKAAFGVLGALVLAAWPALAAESGALQTIAVVVGTTCLVVVFQLALSAAFPAQESLVAG</sequence>
<feature type="transmembrane region" description="Helical" evidence="1">
    <location>
        <begin position="576"/>
        <end position="596"/>
    </location>
</feature>
<feature type="transmembrane region" description="Helical" evidence="1">
    <location>
        <begin position="519"/>
        <end position="539"/>
    </location>
</feature>
<protein>
    <submittedName>
        <fullName evidence="2">Uncharacterized protein</fullName>
    </submittedName>
</protein>
<keyword evidence="1" id="KW-0812">Transmembrane</keyword>
<organism evidence="2">
    <name type="scientific">Alexandrium monilatum</name>
    <dbReference type="NCBI Taxonomy" id="311494"/>
    <lineage>
        <taxon>Eukaryota</taxon>
        <taxon>Sar</taxon>
        <taxon>Alveolata</taxon>
        <taxon>Dinophyceae</taxon>
        <taxon>Gonyaulacales</taxon>
        <taxon>Pyrocystaceae</taxon>
        <taxon>Alexandrium</taxon>
    </lineage>
</organism>
<feature type="transmembrane region" description="Helical" evidence="1">
    <location>
        <begin position="486"/>
        <end position="507"/>
    </location>
</feature>
<feature type="transmembrane region" description="Helical" evidence="1">
    <location>
        <begin position="717"/>
        <end position="742"/>
    </location>
</feature>
<gene>
    <name evidence="2" type="ORF">AMON00008_LOCUS60684</name>
</gene>
<feature type="transmembrane region" description="Helical" evidence="1">
    <location>
        <begin position="602"/>
        <end position="626"/>
    </location>
</feature>
<feature type="transmembrane region" description="Helical" evidence="1">
    <location>
        <begin position="672"/>
        <end position="696"/>
    </location>
</feature>
<dbReference type="InterPro" id="IPR010640">
    <property type="entry name" value="Low_temperature_requirement_A"/>
</dbReference>
<dbReference type="EMBL" id="HBNR01084754">
    <property type="protein sequence ID" value="CAE4662388.1"/>
    <property type="molecule type" value="Transcribed_RNA"/>
</dbReference>
<evidence type="ECO:0000313" key="2">
    <source>
        <dbReference type="EMBL" id="CAE4662388.1"/>
    </source>
</evidence>
<dbReference type="AlphaFoldDB" id="A0A7S4T1A0"/>
<feature type="transmembrane region" description="Helical" evidence="1">
    <location>
        <begin position="197"/>
        <end position="215"/>
    </location>
</feature>
<feature type="transmembrane region" description="Helical" evidence="1">
    <location>
        <begin position="164"/>
        <end position="185"/>
    </location>
</feature>
<evidence type="ECO:0000256" key="1">
    <source>
        <dbReference type="SAM" id="Phobius"/>
    </source>
</evidence>
<name>A0A7S4T1A0_9DINO</name>
<reference evidence="2" key="1">
    <citation type="submission" date="2021-01" db="EMBL/GenBank/DDBJ databases">
        <authorList>
            <person name="Corre E."/>
            <person name="Pelletier E."/>
            <person name="Niang G."/>
            <person name="Scheremetjew M."/>
            <person name="Finn R."/>
            <person name="Kale V."/>
            <person name="Holt S."/>
            <person name="Cochrane G."/>
            <person name="Meng A."/>
            <person name="Brown T."/>
            <person name="Cohen L."/>
        </authorList>
    </citation>
    <scope>NUCLEOTIDE SEQUENCE</scope>
    <source>
        <strain evidence="2">CCMP3105</strain>
    </source>
</reference>
<feature type="transmembrane region" description="Helical" evidence="1">
    <location>
        <begin position="463"/>
        <end position="480"/>
    </location>
</feature>
<feature type="transmembrane region" description="Helical" evidence="1">
    <location>
        <begin position="811"/>
        <end position="832"/>
    </location>
</feature>
<keyword evidence="1" id="KW-1133">Transmembrane helix</keyword>
<feature type="transmembrane region" description="Helical" evidence="1">
    <location>
        <begin position="551"/>
        <end position="569"/>
    </location>
</feature>
<feature type="transmembrane region" description="Helical" evidence="1">
    <location>
        <begin position="784"/>
        <end position="805"/>
    </location>
</feature>
<feature type="transmembrane region" description="Helical" evidence="1">
    <location>
        <begin position="306"/>
        <end position="331"/>
    </location>
</feature>
<feature type="transmembrane region" description="Helical" evidence="1">
    <location>
        <begin position="133"/>
        <end position="152"/>
    </location>
</feature>
<proteinExistence type="predicted"/>
<dbReference type="Pfam" id="PF06772">
    <property type="entry name" value="LtrA"/>
    <property type="match status" value="1"/>
</dbReference>